<evidence type="ECO:0000256" key="2">
    <source>
        <dbReference type="ARBA" id="ARBA00022679"/>
    </source>
</evidence>
<name>A0A5N6ZGG4_9EURO</name>
<comment type="similarity">
    <text evidence="1">Belongs to the trichothecene O-acetyltransferase family.</text>
</comment>
<dbReference type="GO" id="GO:0016407">
    <property type="term" value="F:acetyltransferase activity"/>
    <property type="evidence" value="ECO:0007669"/>
    <property type="project" value="InterPro"/>
</dbReference>
<reference evidence="4" key="1">
    <citation type="submission" date="2019-04" db="EMBL/GenBank/DDBJ databases">
        <title>Friends and foes A comparative genomics studyof 23 Aspergillus species from section Flavi.</title>
        <authorList>
            <consortium name="DOE Joint Genome Institute"/>
            <person name="Kjaerbolling I."/>
            <person name="Vesth T."/>
            <person name="Frisvad J.C."/>
            <person name="Nybo J.L."/>
            <person name="Theobald S."/>
            <person name="Kildgaard S."/>
            <person name="Isbrandt T."/>
            <person name="Kuo A."/>
            <person name="Sato A."/>
            <person name="Lyhne E.K."/>
            <person name="Kogle M.E."/>
            <person name="Wiebenga A."/>
            <person name="Kun R.S."/>
            <person name="Lubbers R.J."/>
            <person name="Makela M.R."/>
            <person name="Barry K."/>
            <person name="Chovatia M."/>
            <person name="Clum A."/>
            <person name="Daum C."/>
            <person name="Haridas S."/>
            <person name="He G."/>
            <person name="LaButti K."/>
            <person name="Lipzen A."/>
            <person name="Mondo S."/>
            <person name="Riley R."/>
            <person name="Salamov A."/>
            <person name="Simmons B.A."/>
            <person name="Magnuson J.K."/>
            <person name="Henrissat B."/>
            <person name="Mortensen U.H."/>
            <person name="Larsen T.O."/>
            <person name="Devries R.P."/>
            <person name="Grigoriev I.V."/>
            <person name="Machida M."/>
            <person name="Baker S.E."/>
            <person name="Andersen M.R."/>
        </authorList>
    </citation>
    <scope>NUCLEOTIDE SEQUENCE [LARGE SCALE GENOMIC DNA]</scope>
    <source>
        <strain evidence="4">CBS 553.77</strain>
    </source>
</reference>
<dbReference type="EMBL" id="ML739038">
    <property type="protein sequence ID" value="KAE8356478.1"/>
    <property type="molecule type" value="Genomic_DNA"/>
</dbReference>
<keyword evidence="2 3" id="KW-0808">Transferase</keyword>
<accession>A0A5N6ZGG4</accession>
<sequence>MLTPLVPADHRWTQSQTDPGVTERRAVGVEAFLGRRDANRLGKDDIRILVQLSVSTATPSLAVLKHSLAAALLALRFRHPESACVLAWDEGVLAPRLQYRSPDSQDAARAWAQALVRAQATSQTAREVWEAIEARRRADPQCEKPVRLYLLANVTDENAPLRPGTALEMLVAMNHVYWDGVSSRAFVGDLLKTWSQTLAVDYARPVYEWGRETSNLTVPILDALKPGVESAGHAFTADYHELLRAFAAGHAALGTFPRTGPPKPCLATHLFTPGECRAMIHAVKTRLGPQFTISHLGQAATTQAMLETNPPPPDLPPDACFVTPNAIDGRRWLDTAQFSAACVTNGVVTFPNVKSLVVDPSDRSAVLRALTKGAKDTKTSFDHWLSKPSHLPVAIAMHHFSATLNGHPAQGQKVEAPVFLSDGLNDRYLPREIRLGDGNETLMTVDGFLLSINEWDAFYVLRLESWQGASTLSVAYNGGCYSRDEAEGFLATVVKYMLAFAE</sequence>
<gene>
    <name evidence="3" type="ORF">BDV28DRAFT_145179</name>
</gene>
<proteinExistence type="inferred from homology"/>
<dbReference type="AlphaFoldDB" id="A0A5N6ZGG4"/>
<keyword evidence="4" id="KW-1185">Reference proteome</keyword>
<dbReference type="PANTHER" id="PTHR42034:SF1">
    <property type="entry name" value="CONDENSATION DOMAIN-CONTAINING PROTEIN"/>
    <property type="match status" value="1"/>
</dbReference>
<organism evidence="3 4">
    <name type="scientific">Aspergillus coremiiformis</name>
    <dbReference type="NCBI Taxonomy" id="138285"/>
    <lineage>
        <taxon>Eukaryota</taxon>
        <taxon>Fungi</taxon>
        <taxon>Dikarya</taxon>
        <taxon>Ascomycota</taxon>
        <taxon>Pezizomycotina</taxon>
        <taxon>Eurotiomycetes</taxon>
        <taxon>Eurotiomycetidae</taxon>
        <taxon>Eurotiales</taxon>
        <taxon>Aspergillaceae</taxon>
        <taxon>Aspergillus</taxon>
        <taxon>Aspergillus subgen. Circumdati</taxon>
    </lineage>
</organism>
<evidence type="ECO:0000313" key="3">
    <source>
        <dbReference type="EMBL" id="KAE8356478.1"/>
    </source>
</evidence>
<dbReference type="InterPro" id="IPR023213">
    <property type="entry name" value="CAT-like_dom_sf"/>
</dbReference>
<dbReference type="GO" id="GO:0043386">
    <property type="term" value="P:mycotoxin biosynthetic process"/>
    <property type="evidence" value="ECO:0007669"/>
    <property type="project" value="InterPro"/>
</dbReference>
<dbReference type="Gene3D" id="3.30.559.10">
    <property type="entry name" value="Chloramphenicol acetyltransferase-like domain"/>
    <property type="match status" value="1"/>
</dbReference>
<dbReference type="PANTHER" id="PTHR42034">
    <property type="entry name" value="CHROMOSOME 7, WHOLE GENOME SHOTGUN SEQUENCE-RELATED"/>
    <property type="match status" value="1"/>
</dbReference>
<dbReference type="Gene3D" id="3.30.559.30">
    <property type="entry name" value="Nonribosomal peptide synthetase, condensation domain"/>
    <property type="match status" value="1"/>
</dbReference>
<protein>
    <submittedName>
        <fullName evidence="3">15-O-acetyltransferase Tri3</fullName>
    </submittedName>
</protein>
<dbReference type="Pfam" id="PF07428">
    <property type="entry name" value="Tri3"/>
    <property type="match status" value="1"/>
</dbReference>
<evidence type="ECO:0000256" key="1">
    <source>
        <dbReference type="ARBA" id="ARBA00006439"/>
    </source>
</evidence>
<dbReference type="Proteomes" id="UP000327118">
    <property type="component" value="Unassembled WGS sequence"/>
</dbReference>
<dbReference type="InterPro" id="IPR009992">
    <property type="entry name" value="Tri3/Sat12/Sat16/Mac1"/>
</dbReference>
<evidence type="ECO:0000313" key="4">
    <source>
        <dbReference type="Proteomes" id="UP000327118"/>
    </source>
</evidence>
<dbReference type="OrthoDB" id="2548233at2759"/>